<feature type="compositionally biased region" description="Acidic residues" evidence="1">
    <location>
        <begin position="359"/>
        <end position="369"/>
    </location>
</feature>
<dbReference type="PANTHER" id="PTHR12398:SF20">
    <property type="entry name" value="PROTEIN PHOSPHATASE 1 REGULATORY INHIBITOR SUBUNIT 2"/>
    <property type="match status" value="1"/>
</dbReference>
<evidence type="ECO:0000313" key="3">
    <source>
        <dbReference type="Proteomes" id="UP001287286"/>
    </source>
</evidence>
<keyword evidence="3" id="KW-1185">Reference proteome</keyword>
<reference evidence="2 3" key="1">
    <citation type="journal article" date="2024" name="Microbiol. Resour. Announc.">
        <title>Genome annotations for the ascomycete fungi Trichoderma harzianum, Trichoderma aggressivum, and Purpureocillium lilacinum.</title>
        <authorList>
            <person name="Beijen E.P.W."/>
            <person name="Ohm R.A."/>
        </authorList>
    </citation>
    <scope>NUCLEOTIDE SEQUENCE [LARGE SCALE GENOMIC DNA]</scope>
    <source>
        <strain evidence="2 3">CBS 150709</strain>
    </source>
</reference>
<evidence type="ECO:0000256" key="1">
    <source>
        <dbReference type="SAM" id="MobiDB-lite"/>
    </source>
</evidence>
<sequence>MPAATGASPVRHPSHQPRRPAGSIPSHPIHSDPSIHSSTASTGRSTLSLGLCFPASFVLAIVPRPDWNCNSSSSNRISNSPALLSIHTHGYGFTAHRLDHRTSRRRRPIARAAPAGQTGVRPSITGTCFLADDSDPASLPCPSRSCDRFPRRPSRVLAAALPSASLPPPFLQERLIVSVCPFAITGSPQPCSPTGLTPCGPATLFCLASGSTILYHTLYDIALLPPKDPSSWRLQSTDRRCTRLPKATMRNAPKNPSHSHTSPPPAAAPPQTRERSMSGREITLANTQINAGRRSSSSAGRPPGSRRQSAASNSADGLAESSQRLKWDEANLYLTEQERTSTMKITEPKTPYAKHYDPAEDPSDDDEEGAAAAAAGSAGPSDLNLAAGGAGRKAPRARAEDDIPGLSLGEPEEEIPESRAPAAAALGEEGSQGGEGSGAHHPHRRNSSEKSVHVEPRSVAPSAEEEVVGLSPEEREKHRRFEAARKKHYEMKNVAELLAHPEAMDEDGDDDDEGAPPVPPLPNGSA</sequence>
<dbReference type="Proteomes" id="UP001287286">
    <property type="component" value="Unassembled WGS sequence"/>
</dbReference>
<feature type="compositionally biased region" description="Polar residues" evidence="1">
    <location>
        <begin position="308"/>
        <end position="322"/>
    </location>
</feature>
<evidence type="ECO:0008006" key="4">
    <source>
        <dbReference type="Google" id="ProtNLM"/>
    </source>
</evidence>
<feature type="region of interest" description="Disordered" evidence="1">
    <location>
        <begin position="497"/>
        <end position="526"/>
    </location>
</feature>
<accession>A0ABR0C2K5</accession>
<gene>
    <name evidence="2" type="ORF">Purlil1_5087</name>
</gene>
<feature type="region of interest" description="Disordered" evidence="1">
    <location>
        <begin position="1"/>
        <end position="41"/>
    </location>
</feature>
<feature type="compositionally biased region" description="Low complexity" evidence="1">
    <location>
        <begin position="23"/>
        <end position="38"/>
    </location>
</feature>
<protein>
    <recommendedName>
        <fullName evidence="4">Glc8 protein</fullName>
    </recommendedName>
</protein>
<feature type="compositionally biased region" description="Basic and acidic residues" evidence="1">
    <location>
        <begin position="472"/>
        <end position="484"/>
    </location>
</feature>
<feature type="region of interest" description="Disordered" evidence="1">
    <location>
        <begin position="244"/>
        <end position="323"/>
    </location>
</feature>
<name>A0ABR0C2K5_PURLI</name>
<organism evidence="2 3">
    <name type="scientific">Purpureocillium lilacinum</name>
    <name type="common">Paecilomyces lilacinus</name>
    <dbReference type="NCBI Taxonomy" id="33203"/>
    <lineage>
        <taxon>Eukaryota</taxon>
        <taxon>Fungi</taxon>
        <taxon>Dikarya</taxon>
        <taxon>Ascomycota</taxon>
        <taxon>Pezizomycotina</taxon>
        <taxon>Sordariomycetes</taxon>
        <taxon>Hypocreomycetidae</taxon>
        <taxon>Hypocreales</taxon>
        <taxon>Ophiocordycipitaceae</taxon>
        <taxon>Purpureocillium</taxon>
    </lineage>
</organism>
<dbReference type="Pfam" id="PF04979">
    <property type="entry name" value="IPP-2"/>
    <property type="match status" value="1"/>
</dbReference>
<feature type="region of interest" description="Disordered" evidence="1">
    <location>
        <begin position="338"/>
        <end position="484"/>
    </location>
</feature>
<comment type="caution">
    <text evidence="2">The sequence shown here is derived from an EMBL/GenBank/DDBJ whole genome shotgun (WGS) entry which is preliminary data.</text>
</comment>
<feature type="compositionally biased region" description="Pro residues" evidence="1">
    <location>
        <begin position="516"/>
        <end position="526"/>
    </location>
</feature>
<dbReference type="EMBL" id="JAWRVI010000015">
    <property type="protein sequence ID" value="KAK4090415.1"/>
    <property type="molecule type" value="Genomic_DNA"/>
</dbReference>
<feature type="compositionally biased region" description="Low complexity" evidence="1">
    <location>
        <begin position="370"/>
        <end position="382"/>
    </location>
</feature>
<feature type="compositionally biased region" description="Low complexity" evidence="1">
    <location>
        <begin position="291"/>
        <end position="307"/>
    </location>
</feature>
<feature type="compositionally biased region" description="Acidic residues" evidence="1">
    <location>
        <begin position="504"/>
        <end position="514"/>
    </location>
</feature>
<feature type="compositionally biased region" description="Basic and acidic residues" evidence="1">
    <location>
        <begin position="446"/>
        <end position="456"/>
    </location>
</feature>
<evidence type="ECO:0000313" key="2">
    <source>
        <dbReference type="EMBL" id="KAK4090415.1"/>
    </source>
</evidence>
<dbReference type="PANTHER" id="PTHR12398">
    <property type="entry name" value="PROTEIN PHOSPHATASE INHIBITOR"/>
    <property type="match status" value="1"/>
</dbReference>
<proteinExistence type="predicted"/>
<dbReference type="InterPro" id="IPR007062">
    <property type="entry name" value="PPI-2"/>
</dbReference>